<name>A0A5S3YLR4_9GAMM</name>
<organism evidence="2 3">
    <name type="scientific">Pseudoalteromonas phenolica</name>
    <dbReference type="NCBI Taxonomy" id="161398"/>
    <lineage>
        <taxon>Bacteria</taxon>
        <taxon>Pseudomonadati</taxon>
        <taxon>Pseudomonadota</taxon>
        <taxon>Gammaproteobacteria</taxon>
        <taxon>Alteromonadales</taxon>
        <taxon>Pseudoalteromonadaceae</taxon>
        <taxon>Pseudoalteromonas</taxon>
    </lineage>
</organism>
<dbReference type="AlphaFoldDB" id="A0A5S3YLR4"/>
<sequence>MLKVSIIGASGYSGTELAKLVAKHPAFTLAHCF</sequence>
<dbReference type="Pfam" id="PF01118">
    <property type="entry name" value="Semialdhyde_dh"/>
    <property type="match status" value="1"/>
</dbReference>
<accession>A0A5S3YLR4</accession>
<dbReference type="Gene3D" id="3.40.50.720">
    <property type="entry name" value="NAD(P)-binding Rossmann-like Domain"/>
    <property type="match status" value="1"/>
</dbReference>
<dbReference type="EMBL" id="PNCM01000219">
    <property type="protein sequence ID" value="TMP76894.1"/>
    <property type="molecule type" value="Genomic_DNA"/>
</dbReference>
<dbReference type="InterPro" id="IPR036291">
    <property type="entry name" value="NAD(P)-bd_dom_sf"/>
</dbReference>
<evidence type="ECO:0000313" key="3">
    <source>
        <dbReference type="Proteomes" id="UP000307362"/>
    </source>
</evidence>
<dbReference type="InterPro" id="IPR000534">
    <property type="entry name" value="Semialdehyde_DH_NAD-bd"/>
</dbReference>
<dbReference type="GO" id="GO:0051287">
    <property type="term" value="F:NAD binding"/>
    <property type="evidence" value="ECO:0007669"/>
    <property type="project" value="InterPro"/>
</dbReference>
<dbReference type="GO" id="GO:0016620">
    <property type="term" value="F:oxidoreductase activity, acting on the aldehyde or oxo group of donors, NAD or NADP as acceptor"/>
    <property type="evidence" value="ECO:0007669"/>
    <property type="project" value="InterPro"/>
</dbReference>
<dbReference type="Proteomes" id="UP000307362">
    <property type="component" value="Unassembled WGS sequence"/>
</dbReference>
<evidence type="ECO:0000313" key="2">
    <source>
        <dbReference type="EMBL" id="TMP76894.1"/>
    </source>
</evidence>
<gene>
    <name evidence="2" type="ORF">CWB73_21120</name>
</gene>
<reference evidence="3" key="2">
    <citation type="submission" date="2019-06" db="EMBL/GenBank/DDBJ databases">
        <title>Co-occurence of chitin degradation, pigmentation and bioactivity in marine Pseudoalteromonas.</title>
        <authorList>
            <person name="Sonnenschein E.C."/>
            <person name="Bech P.K."/>
        </authorList>
    </citation>
    <scope>NUCLEOTIDE SEQUENCE [LARGE SCALE GENOMIC DNA]</scope>
    <source>
        <strain evidence="3">S1189</strain>
    </source>
</reference>
<dbReference type="SUPFAM" id="SSF51735">
    <property type="entry name" value="NAD(P)-binding Rossmann-fold domains"/>
    <property type="match status" value="1"/>
</dbReference>
<reference evidence="2 3" key="1">
    <citation type="submission" date="2017-12" db="EMBL/GenBank/DDBJ databases">
        <authorList>
            <person name="Paulsen S."/>
            <person name="Gram L.K."/>
        </authorList>
    </citation>
    <scope>NUCLEOTIDE SEQUENCE [LARGE SCALE GENOMIC DNA]</scope>
    <source>
        <strain evidence="2 3">S1189</strain>
    </source>
</reference>
<proteinExistence type="predicted"/>
<protein>
    <recommendedName>
        <fullName evidence="1">Semialdehyde dehydrogenase NAD-binding domain-containing protein</fullName>
    </recommendedName>
</protein>
<comment type="caution">
    <text evidence="2">The sequence shown here is derived from an EMBL/GenBank/DDBJ whole genome shotgun (WGS) entry which is preliminary data.</text>
</comment>
<evidence type="ECO:0000259" key="1">
    <source>
        <dbReference type="Pfam" id="PF01118"/>
    </source>
</evidence>
<dbReference type="OrthoDB" id="9808671at2"/>
<feature type="domain" description="Semialdehyde dehydrogenase NAD-binding" evidence="1">
    <location>
        <begin position="3"/>
        <end position="32"/>
    </location>
</feature>
<feature type="non-terminal residue" evidence="2">
    <location>
        <position position="33"/>
    </location>
</feature>